<feature type="disulfide bond" evidence="7">
    <location>
        <begin position="144"/>
        <end position="182"/>
    </location>
</feature>
<evidence type="ECO:0000256" key="2">
    <source>
        <dbReference type="ARBA" id="ARBA00022670"/>
    </source>
</evidence>
<dbReference type="Gene3D" id="2.40.70.10">
    <property type="entry name" value="Acid Proteases"/>
    <property type="match status" value="1"/>
</dbReference>
<keyword evidence="3 8" id="KW-0064">Aspartyl protease</keyword>
<dbReference type="InterPro" id="IPR033121">
    <property type="entry name" value="PEPTIDASE_A1"/>
</dbReference>
<dbReference type="PROSITE" id="PS00141">
    <property type="entry name" value="ASP_PROTEASE"/>
    <property type="match status" value="1"/>
</dbReference>
<evidence type="ECO:0000256" key="7">
    <source>
        <dbReference type="PIRSR" id="PIRSR601461-2"/>
    </source>
</evidence>
<dbReference type="InterPro" id="IPR001461">
    <property type="entry name" value="Aspartic_peptidase_A1"/>
</dbReference>
<dbReference type="AlphaFoldDB" id="A0A814CTB2"/>
<keyword evidence="4 8" id="KW-0378">Hydrolase</keyword>
<gene>
    <name evidence="10" type="ORF">GPM918_LOCUS10924</name>
    <name evidence="11" type="ORF">OVA965_LOCUS12660</name>
    <name evidence="12" type="ORF">SRO942_LOCUS10925</name>
    <name evidence="13" type="ORF">TMI583_LOCUS12664</name>
</gene>
<dbReference type="OrthoDB" id="771136at2759"/>
<dbReference type="Proteomes" id="UP000663829">
    <property type="component" value="Unassembled WGS sequence"/>
</dbReference>
<dbReference type="PROSITE" id="PS51767">
    <property type="entry name" value="PEPTIDASE_A1"/>
    <property type="match status" value="1"/>
</dbReference>
<evidence type="ECO:0000313" key="13">
    <source>
        <dbReference type="EMBL" id="CAF3734297.1"/>
    </source>
</evidence>
<keyword evidence="5 7" id="KW-1015">Disulfide bond</keyword>
<dbReference type="PRINTS" id="PR00792">
    <property type="entry name" value="PEPSIN"/>
</dbReference>
<keyword evidence="14" id="KW-1185">Reference proteome</keyword>
<comment type="similarity">
    <text evidence="1 8">Belongs to the peptidase A1 family.</text>
</comment>
<protein>
    <recommendedName>
        <fullName evidence="9">Peptidase A1 domain-containing protein</fullName>
    </recommendedName>
</protein>
<dbReference type="Proteomes" id="UP000682733">
    <property type="component" value="Unassembled WGS sequence"/>
</dbReference>
<dbReference type="EMBL" id="CAJOBC010002207">
    <property type="protein sequence ID" value="CAF3721264.1"/>
    <property type="molecule type" value="Genomic_DNA"/>
</dbReference>
<reference evidence="10" key="1">
    <citation type="submission" date="2021-02" db="EMBL/GenBank/DDBJ databases">
        <authorList>
            <person name="Nowell W R."/>
        </authorList>
    </citation>
    <scope>NUCLEOTIDE SEQUENCE</scope>
</reference>
<evidence type="ECO:0000256" key="1">
    <source>
        <dbReference type="ARBA" id="ARBA00007447"/>
    </source>
</evidence>
<dbReference type="InterPro" id="IPR001969">
    <property type="entry name" value="Aspartic_peptidase_AS"/>
</dbReference>
<dbReference type="EMBL" id="CAJNOK010005136">
    <property type="protein sequence ID" value="CAF0961478.1"/>
    <property type="molecule type" value="Genomic_DNA"/>
</dbReference>
<dbReference type="EMBL" id="CAJNOQ010002207">
    <property type="protein sequence ID" value="CAF0945031.1"/>
    <property type="molecule type" value="Genomic_DNA"/>
</dbReference>
<keyword evidence="2 8" id="KW-0645">Protease</keyword>
<dbReference type="SUPFAM" id="SSF50630">
    <property type="entry name" value="Acid proteases"/>
    <property type="match status" value="1"/>
</dbReference>
<dbReference type="Proteomes" id="UP000677228">
    <property type="component" value="Unassembled WGS sequence"/>
</dbReference>
<dbReference type="Pfam" id="PF00026">
    <property type="entry name" value="Asp"/>
    <property type="match status" value="1"/>
</dbReference>
<dbReference type="InterPro" id="IPR021109">
    <property type="entry name" value="Peptidase_aspartic_dom_sf"/>
</dbReference>
<dbReference type="EMBL" id="CAJOBA010005141">
    <property type="protein sequence ID" value="CAF3734297.1"/>
    <property type="molecule type" value="Genomic_DNA"/>
</dbReference>
<organism evidence="10 14">
    <name type="scientific">Didymodactylos carnosus</name>
    <dbReference type="NCBI Taxonomy" id="1234261"/>
    <lineage>
        <taxon>Eukaryota</taxon>
        <taxon>Metazoa</taxon>
        <taxon>Spiralia</taxon>
        <taxon>Gnathifera</taxon>
        <taxon>Rotifera</taxon>
        <taxon>Eurotatoria</taxon>
        <taxon>Bdelloidea</taxon>
        <taxon>Philodinida</taxon>
        <taxon>Philodinidae</taxon>
        <taxon>Didymodactylos</taxon>
    </lineage>
</organism>
<evidence type="ECO:0000259" key="9">
    <source>
        <dbReference type="PROSITE" id="PS51767"/>
    </source>
</evidence>
<dbReference type="Proteomes" id="UP000681722">
    <property type="component" value="Unassembled WGS sequence"/>
</dbReference>
<evidence type="ECO:0000313" key="10">
    <source>
        <dbReference type="EMBL" id="CAF0945031.1"/>
    </source>
</evidence>
<name>A0A814CTB2_9BILA</name>
<evidence type="ECO:0000313" key="11">
    <source>
        <dbReference type="EMBL" id="CAF0961478.1"/>
    </source>
</evidence>
<evidence type="ECO:0000256" key="8">
    <source>
        <dbReference type="RuleBase" id="RU000454"/>
    </source>
</evidence>
<evidence type="ECO:0000256" key="6">
    <source>
        <dbReference type="ARBA" id="ARBA00023180"/>
    </source>
</evidence>
<evidence type="ECO:0000256" key="4">
    <source>
        <dbReference type="ARBA" id="ARBA00022801"/>
    </source>
</evidence>
<accession>A0A814CTB2</accession>
<dbReference type="PANTHER" id="PTHR47966">
    <property type="entry name" value="BETA-SITE APP-CLEAVING ENZYME, ISOFORM A-RELATED"/>
    <property type="match status" value="1"/>
</dbReference>
<sequence>MVNQDGAYSGVVGLAYPKLTTYKEELPLFYNLWKQKKISLPLFSVFLTTSSKSSLTSELVLGGIDKSKYTGSITYVQVSPKGYWEFKLTNVMIGRTVISGSKNTPAISDTGTTYIYGPSKQVKAFYAAINAYQYDNDGDYGVDCEAISSLPSLTFTISGVPFTLLPQHYIYNESLTGGNKLCLSAISASTDTDNDSREYWLLGDSFLQRFYSVYNMGTNQVGFAKSVLYKS</sequence>
<feature type="domain" description="Peptidase A1" evidence="9">
    <location>
        <begin position="1"/>
        <end position="224"/>
    </location>
</feature>
<dbReference type="GO" id="GO:0004190">
    <property type="term" value="F:aspartic-type endopeptidase activity"/>
    <property type="evidence" value="ECO:0007669"/>
    <property type="project" value="UniProtKB-KW"/>
</dbReference>
<evidence type="ECO:0000313" key="12">
    <source>
        <dbReference type="EMBL" id="CAF3721264.1"/>
    </source>
</evidence>
<keyword evidence="6" id="KW-0325">Glycoprotein</keyword>
<evidence type="ECO:0000313" key="14">
    <source>
        <dbReference type="Proteomes" id="UP000663829"/>
    </source>
</evidence>
<comment type="caution">
    <text evidence="10">The sequence shown here is derived from an EMBL/GenBank/DDBJ whole genome shotgun (WGS) entry which is preliminary data.</text>
</comment>
<dbReference type="FunFam" id="2.40.70.10:FF:000002">
    <property type="entry name" value="Vacuolar aspartic proteinase"/>
    <property type="match status" value="1"/>
</dbReference>
<evidence type="ECO:0000256" key="3">
    <source>
        <dbReference type="ARBA" id="ARBA00022750"/>
    </source>
</evidence>
<evidence type="ECO:0000256" key="5">
    <source>
        <dbReference type="ARBA" id="ARBA00023157"/>
    </source>
</evidence>
<dbReference type="PANTHER" id="PTHR47966:SF51">
    <property type="entry name" value="BETA-SITE APP-CLEAVING ENZYME, ISOFORM A-RELATED"/>
    <property type="match status" value="1"/>
</dbReference>
<dbReference type="GO" id="GO:0006508">
    <property type="term" value="P:proteolysis"/>
    <property type="evidence" value="ECO:0007669"/>
    <property type="project" value="UniProtKB-KW"/>
</dbReference>
<proteinExistence type="inferred from homology"/>